<keyword evidence="4 6" id="KW-1133">Transmembrane helix</keyword>
<feature type="transmembrane region" description="Helical" evidence="6">
    <location>
        <begin position="27"/>
        <end position="48"/>
    </location>
</feature>
<organism evidence="7">
    <name type="scientific">Schistosoma japonicum</name>
    <name type="common">Blood fluke</name>
    <dbReference type="NCBI Taxonomy" id="6182"/>
    <lineage>
        <taxon>Eukaryota</taxon>
        <taxon>Metazoa</taxon>
        <taxon>Spiralia</taxon>
        <taxon>Lophotrochozoa</taxon>
        <taxon>Platyhelminthes</taxon>
        <taxon>Trematoda</taxon>
        <taxon>Digenea</taxon>
        <taxon>Strigeidida</taxon>
        <taxon>Schistosomatoidea</taxon>
        <taxon>Schistosomatidae</taxon>
        <taxon>Schistosoma</taxon>
    </lineage>
</organism>
<keyword evidence="3 6" id="KW-0812">Transmembrane</keyword>
<evidence type="ECO:0000313" key="7">
    <source>
        <dbReference type="EMBL" id="AAP05999.1"/>
    </source>
</evidence>
<evidence type="ECO:0000256" key="3">
    <source>
        <dbReference type="ARBA" id="ARBA00022692"/>
    </source>
</evidence>
<accession>Q86F88</accession>
<dbReference type="InterPro" id="IPR006696">
    <property type="entry name" value="DUF423"/>
</dbReference>
<proteinExistence type="evidence at transcript level"/>
<reference evidence="7" key="1">
    <citation type="journal article" date="2003" name="Nat. Genet.">
        <title>Evolutionary and biomedical implications of a Schistosoma japonicum complementary DNA resource.</title>
        <authorList>
            <person name="Hu W."/>
            <person name="Yan Q."/>
            <person name="Shen D.K."/>
            <person name="Liu F."/>
            <person name="Zhu Z.D."/>
            <person name="Song H.D."/>
            <person name="Xu X.R."/>
            <person name="Wang Z.J."/>
            <person name="Rong Y.P."/>
            <person name="Zeng L.C."/>
            <person name="Wu J."/>
            <person name="Zhang X."/>
            <person name="Wang J.J."/>
            <person name="Xu X.N."/>
            <person name="Wang S.Y."/>
            <person name="Fu G."/>
            <person name="Zhang X.L."/>
            <person name="Wang Z.Q."/>
            <person name="Brindley P.J."/>
            <person name="McManus D.P."/>
            <person name="Xue C.L."/>
            <person name="Feng Z."/>
            <person name="Chen Z."/>
            <person name="Han Z.G."/>
        </authorList>
    </citation>
    <scope>NUCLEOTIDE SEQUENCE</scope>
</reference>
<dbReference type="PANTHER" id="PTHR43461">
    <property type="entry name" value="TRANSMEMBRANE PROTEIN 256"/>
    <property type="match status" value="1"/>
</dbReference>
<evidence type="ECO:0000256" key="2">
    <source>
        <dbReference type="ARBA" id="ARBA00006208"/>
    </source>
</evidence>
<evidence type="ECO:0000256" key="5">
    <source>
        <dbReference type="ARBA" id="ARBA00023136"/>
    </source>
</evidence>
<dbReference type="GO" id="GO:0016020">
    <property type="term" value="C:membrane"/>
    <property type="evidence" value="ECO:0007669"/>
    <property type="project" value="UniProtKB-SubCell"/>
</dbReference>
<protein>
    <submittedName>
        <fullName evidence="7">Clone ZZZ67 mRNA sequence</fullName>
    </submittedName>
</protein>
<dbReference type="PANTHER" id="PTHR43461:SF1">
    <property type="entry name" value="TRANSMEMBRANE PROTEIN 256"/>
    <property type="match status" value="1"/>
</dbReference>
<feature type="transmembrane region" description="Helical" evidence="6">
    <location>
        <begin position="85"/>
        <end position="106"/>
    </location>
</feature>
<dbReference type="AlphaFoldDB" id="Q86F88"/>
<evidence type="ECO:0000256" key="4">
    <source>
        <dbReference type="ARBA" id="ARBA00022989"/>
    </source>
</evidence>
<feature type="transmembrane region" description="Helical" evidence="6">
    <location>
        <begin position="171"/>
        <end position="190"/>
    </location>
</feature>
<keyword evidence="5 6" id="KW-0472">Membrane</keyword>
<evidence type="ECO:0000256" key="6">
    <source>
        <dbReference type="SAM" id="Phobius"/>
    </source>
</evidence>
<dbReference type="Pfam" id="PF04241">
    <property type="entry name" value="DUF423"/>
    <property type="match status" value="1"/>
</dbReference>
<feature type="transmembrane region" description="Helical" evidence="6">
    <location>
        <begin position="143"/>
        <end position="165"/>
    </location>
</feature>
<comment type="subcellular location">
    <subcellularLocation>
        <location evidence="1">Membrane</location>
        <topology evidence="1">Multi-pass membrane protein</topology>
    </subcellularLocation>
</comment>
<comment type="similarity">
    <text evidence="2">Belongs to the TMEM256 family.</text>
</comment>
<dbReference type="EMBL" id="AY222975">
    <property type="protein sequence ID" value="AAP05999.1"/>
    <property type="molecule type" value="mRNA"/>
</dbReference>
<sequence>MLNIEFSPLLSERLICGLRNTFQTTRVLVFLVVCAFIFRGLRMVYLPYINETLNFMSAGVKHILTSQSKPVIAIEPKPLICWESMLVRLAGLSGALAVIASAYGAHGFGDDHEKQRQVFKTGAYYHLVHSVALLNTPLFKRPLLSAALFATGTVLFSGSCYYVALTGDDRFSRIAPIGGMTLVFAWFSLLF</sequence>
<evidence type="ECO:0000256" key="1">
    <source>
        <dbReference type="ARBA" id="ARBA00004141"/>
    </source>
</evidence>
<name>Q86F88_SCHJA</name>